<reference evidence="1" key="2">
    <citation type="submission" date="2024-05" db="EMBL/GenBank/DDBJ databases">
        <title>Rhodohalobacter halophilus gen. nov., sp. nov., a moderately halophilic member of the family Balneolaceae.</title>
        <authorList>
            <person name="Xia J."/>
        </authorList>
    </citation>
    <scope>NUCLEOTIDE SEQUENCE</scope>
    <source>
        <strain evidence="1">WB101</strain>
    </source>
</reference>
<name>A0ABS9KA62_9BACT</name>
<gene>
    <name evidence="1" type="ORF">L6773_04100</name>
</gene>
<protein>
    <submittedName>
        <fullName evidence="1">Rhamnan synthesis F family protein</fullName>
    </submittedName>
</protein>
<dbReference type="EMBL" id="JAKLWS010000003">
    <property type="protein sequence ID" value="MCG2587734.1"/>
    <property type="molecule type" value="Genomic_DNA"/>
</dbReference>
<reference evidence="1" key="1">
    <citation type="submission" date="2022-01" db="EMBL/GenBank/DDBJ databases">
        <authorList>
            <person name="Wang Y."/>
        </authorList>
    </citation>
    <scope>NUCLEOTIDE SEQUENCE</scope>
    <source>
        <strain evidence="1">WB101</strain>
    </source>
</reference>
<evidence type="ECO:0000313" key="2">
    <source>
        <dbReference type="Proteomes" id="UP001165366"/>
    </source>
</evidence>
<organism evidence="1 2">
    <name type="scientific">Rhodohalobacter sulfatireducens</name>
    <dbReference type="NCBI Taxonomy" id="2911366"/>
    <lineage>
        <taxon>Bacteria</taxon>
        <taxon>Pseudomonadati</taxon>
        <taxon>Balneolota</taxon>
        <taxon>Balneolia</taxon>
        <taxon>Balneolales</taxon>
        <taxon>Balneolaceae</taxon>
        <taxon>Rhodohalobacter</taxon>
    </lineage>
</organism>
<accession>A0ABS9KA62</accession>
<dbReference type="InterPro" id="IPR007739">
    <property type="entry name" value="RgpF"/>
</dbReference>
<sequence>MNPFYQRVIFVSNSPIRSEHRDELSEVTDKIIQRENKGFDFAAWRDAIYQEGWNKIEQYDYLTLMNDTCFGPIYDLAPVFKKMENKEADFWGITEHTDFKTGFMGLGHNIKAHLQSYFMSFNQQVLQNKAFHDFWNKVKDQKKVDHVIHKYEIGISNKLLNEGFLFESYLPPETFKEDKNNEIAFFHPQQLIKKKAPFLKVKSFLFFPHSKYLKKILQRRSEYDYNLIEEHITQTFTPNKALSVLDKNYVLPDASIKDEKSSLTIAMHLHAYFTDGLEKYFALLADIKSKVDLFITTDTESKRSQIQKILDDFDLGDAGIKFILTENRGRDILPWLKISDQLNEYDLVGHFHVKKSSTAPEWVGKAWTDDLLKFLLEEADSIFKEFEKNKKLGIAIPDIPYYFKKTDSYLMLDEDKEHIFRLWDSLELKKTLDEETIDKPIMSYGTMFWYRPVALKPLLDYEMFEKEFPEEPLPLKNTIAHSFEGIAVYVAWSQNYDFRVVLHRDEVFSGFDVYTKTKLNKIITNIFKTNAWRIGRFITWIPWKIKRLVRGVTNNQIDFEN</sequence>
<dbReference type="Proteomes" id="UP001165366">
    <property type="component" value="Unassembled WGS sequence"/>
</dbReference>
<comment type="caution">
    <text evidence="1">The sequence shown here is derived from an EMBL/GenBank/DDBJ whole genome shotgun (WGS) entry which is preliminary data.</text>
</comment>
<keyword evidence="2" id="KW-1185">Reference proteome</keyword>
<dbReference type="Pfam" id="PF05045">
    <property type="entry name" value="RgpF"/>
    <property type="match status" value="1"/>
</dbReference>
<evidence type="ECO:0000313" key="1">
    <source>
        <dbReference type="EMBL" id="MCG2587734.1"/>
    </source>
</evidence>
<proteinExistence type="predicted"/>